<keyword evidence="4 5" id="KW-0472">Membrane</keyword>
<evidence type="ECO:0000256" key="3">
    <source>
        <dbReference type="ARBA" id="ARBA00022989"/>
    </source>
</evidence>
<feature type="domain" description="ABC transmembrane type-1" evidence="6">
    <location>
        <begin position="20"/>
        <end position="108"/>
    </location>
</feature>
<feature type="transmembrane region" description="Helical" evidence="5">
    <location>
        <begin position="58"/>
        <end position="86"/>
    </location>
</feature>
<evidence type="ECO:0000256" key="4">
    <source>
        <dbReference type="ARBA" id="ARBA00023136"/>
    </source>
</evidence>
<protein>
    <submittedName>
        <fullName evidence="7">ABC transporter ATP-binding protein</fullName>
    </submittedName>
</protein>
<comment type="subcellular location">
    <subcellularLocation>
        <location evidence="1">Cell membrane</location>
        <topology evidence="1">Multi-pass membrane protein</topology>
    </subcellularLocation>
</comment>
<name>A0A7K3RS95_9ACTN</name>
<dbReference type="InterPro" id="IPR036640">
    <property type="entry name" value="ABC1_TM_sf"/>
</dbReference>
<keyword evidence="7" id="KW-0547">Nucleotide-binding</keyword>
<dbReference type="PROSITE" id="PS50929">
    <property type="entry name" value="ABC_TM1F"/>
    <property type="match status" value="1"/>
</dbReference>
<evidence type="ECO:0000256" key="5">
    <source>
        <dbReference type="SAM" id="Phobius"/>
    </source>
</evidence>
<comment type="caution">
    <text evidence="7">The sequence shown here is derived from an EMBL/GenBank/DDBJ whole genome shotgun (WGS) entry which is preliminary data.</text>
</comment>
<evidence type="ECO:0000259" key="6">
    <source>
        <dbReference type="PROSITE" id="PS50929"/>
    </source>
</evidence>
<keyword evidence="2 5" id="KW-0812">Transmembrane</keyword>
<gene>
    <name evidence="7" type="ORF">G3I50_06300</name>
</gene>
<evidence type="ECO:0000313" key="7">
    <source>
        <dbReference type="EMBL" id="NEC17873.1"/>
    </source>
</evidence>
<sequence length="108" mass="11631">MIRRLYRIWPNPKLLARLWLLTAAQAVLQGLLLALLIPILDAVVRPEPDIGAATTWLVLGAVGAALYAVLSIVATPVGFAAAGALAAQLRRRLMHHVSTLTLGWFTAE</sequence>
<dbReference type="EMBL" id="JAAGMP010000312">
    <property type="protein sequence ID" value="NEC17873.1"/>
    <property type="molecule type" value="Genomic_DNA"/>
</dbReference>
<dbReference type="Gene3D" id="1.20.1560.10">
    <property type="entry name" value="ABC transporter type 1, transmembrane domain"/>
    <property type="match status" value="1"/>
</dbReference>
<dbReference type="GO" id="GO:0005886">
    <property type="term" value="C:plasma membrane"/>
    <property type="evidence" value="ECO:0007669"/>
    <property type="project" value="UniProtKB-SubCell"/>
</dbReference>
<organism evidence="7 8">
    <name type="scientific">Streptomyces parvus</name>
    <dbReference type="NCBI Taxonomy" id="66428"/>
    <lineage>
        <taxon>Bacteria</taxon>
        <taxon>Bacillati</taxon>
        <taxon>Actinomycetota</taxon>
        <taxon>Actinomycetes</taxon>
        <taxon>Kitasatosporales</taxon>
        <taxon>Streptomycetaceae</taxon>
        <taxon>Streptomyces</taxon>
    </lineage>
</organism>
<evidence type="ECO:0000256" key="2">
    <source>
        <dbReference type="ARBA" id="ARBA00022692"/>
    </source>
</evidence>
<evidence type="ECO:0000256" key="1">
    <source>
        <dbReference type="ARBA" id="ARBA00004651"/>
    </source>
</evidence>
<feature type="non-terminal residue" evidence="7">
    <location>
        <position position="108"/>
    </location>
</feature>
<dbReference type="InterPro" id="IPR011527">
    <property type="entry name" value="ABC1_TM_dom"/>
</dbReference>
<dbReference type="GO" id="GO:0005524">
    <property type="term" value="F:ATP binding"/>
    <property type="evidence" value="ECO:0007669"/>
    <property type="project" value="UniProtKB-KW"/>
</dbReference>
<keyword evidence="3 5" id="KW-1133">Transmembrane helix</keyword>
<reference evidence="7 8" key="1">
    <citation type="submission" date="2020-01" db="EMBL/GenBank/DDBJ databases">
        <title>Insect and environment-associated Actinomycetes.</title>
        <authorList>
            <person name="Currrie C."/>
            <person name="Chevrette M."/>
            <person name="Carlson C."/>
            <person name="Stubbendieck R."/>
            <person name="Wendt-Pienkowski E."/>
        </authorList>
    </citation>
    <scope>NUCLEOTIDE SEQUENCE [LARGE SCALE GENOMIC DNA]</scope>
    <source>
        <strain evidence="7 8">SID7590</strain>
    </source>
</reference>
<evidence type="ECO:0000313" key="8">
    <source>
        <dbReference type="Proteomes" id="UP000469670"/>
    </source>
</evidence>
<proteinExistence type="predicted"/>
<dbReference type="SUPFAM" id="SSF90123">
    <property type="entry name" value="ABC transporter transmembrane region"/>
    <property type="match status" value="1"/>
</dbReference>
<dbReference type="AlphaFoldDB" id="A0A7K3RS95"/>
<dbReference type="GO" id="GO:0140359">
    <property type="term" value="F:ABC-type transporter activity"/>
    <property type="evidence" value="ECO:0007669"/>
    <property type="project" value="InterPro"/>
</dbReference>
<keyword evidence="7" id="KW-0067">ATP-binding</keyword>
<dbReference type="Proteomes" id="UP000469670">
    <property type="component" value="Unassembled WGS sequence"/>
</dbReference>
<accession>A0A7K3RS95</accession>